<keyword evidence="1" id="KW-1015">Disulfide bond</keyword>
<dbReference type="InterPro" id="IPR001314">
    <property type="entry name" value="Peptidase_S1A"/>
</dbReference>
<dbReference type="PANTHER" id="PTHR24253">
    <property type="entry name" value="TRANSMEMBRANE PROTEASE SERINE"/>
    <property type="match status" value="1"/>
</dbReference>
<protein>
    <submittedName>
        <fullName evidence="5">S1 family peptidase</fullName>
    </submittedName>
</protein>
<accession>A0ABY7GWW1</accession>
<dbReference type="RefSeq" id="WP_269033734.1">
    <property type="nucleotide sequence ID" value="NZ_CP114040.1"/>
</dbReference>
<dbReference type="InterPro" id="IPR001254">
    <property type="entry name" value="Trypsin_dom"/>
</dbReference>
<dbReference type="PROSITE" id="PS50240">
    <property type="entry name" value="TRYPSIN_DOM"/>
    <property type="match status" value="1"/>
</dbReference>
<evidence type="ECO:0000313" key="5">
    <source>
        <dbReference type="EMBL" id="WAS91370.1"/>
    </source>
</evidence>
<dbReference type="SMART" id="SM00020">
    <property type="entry name" value="Tryp_SPc"/>
    <property type="match status" value="1"/>
</dbReference>
<dbReference type="Pfam" id="PF00089">
    <property type="entry name" value="Trypsin"/>
    <property type="match status" value="1"/>
</dbReference>
<dbReference type="SUPFAM" id="SSF50494">
    <property type="entry name" value="Trypsin-like serine proteases"/>
    <property type="match status" value="1"/>
</dbReference>
<dbReference type="Proteomes" id="UP001164459">
    <property type="component" value="Chromosome"/>
</dbReference>
<gene>
    <name evidence="5" type="ORF">O0S08_34720</name>
</gene>
<feature type="compositionally biased region" description="Low complexity" evidence="2">
    <location>
        <begin position="334"/>
        <end position="414"/>
    </location>
</feature>
<evidence type="ECO:0000256" key="3">
    <source>
        <dbReference type="SAM" id="SignalP"/>
    </source>
</evidence>
<dbReference type="InterPro" id="IPR018114">
    <property type="entry name" value="TRYPSIN_HIS"/>
</dbReference>
<name>A0ABY7GWW1_9BACT</name>
<dbReference type="Gene3D" id="2.40.10.10">
    <property type="entry name" value="Trypsin-like serine proteases"/>
    <property type="match status" value="1"/>
</dbReference>
<feature type="region of interest" description="Disordered" evidence="2">
    <location>
        <begin position="297"/>
        <end position="446"/>
    </location>
</feature>
<dbReference type="InterPro" id="IPR043504">
    <property type="entry name" value="Peptidase_S1_PA_chymotrypsin"/>
</dbReference>
<evidence type="ECO:0000256" key="1">
    <source>
        <dbReference type="ARBA" id="ARBA00023157"/>
    </source>
</evidence>
<proteinExistence type="predicted"/>
<dbReference type="InterPro" id="IPR009003">
    <property type="entry name" value="Peptidase_S1_PA"/>
</dbReference>
<sequence>MSTLAFIAWTVLSLELPVAASPAGPTPIVGGEVAQTCEWPSAVALTKYNTEYCSGTLIHPNVVLTAAHCIHPDSGWGLPEWIVFGEDIAEPQLSIGVADCGMHPLYDHYAPLHSPEDAHDLAYCVLDQPVTSVTPTPPIMGCEVDQLTPGATVHIVGFGADEIVPVGDGFELFGTGTKRFTTQVLEEIDDQDQLFLLGMNASACSGDSGGPAFLQLADGSWRVLSAAARIHPDAPEDPPWCLYGVVHTGIWDEMQWFEAATGFDLTPCHDTDGTWTPGPECQDFPLDPLAPANWTDSCAAQPLSGPSLSCAAAETDSDGDTDTDTDTDTDSSTDTETSTSTDGTSSTTDGGSTTTMGAESTTTGESTTTTADPSTSSSTTSDTTTTGNVDTTTLEPTGDAPTGAAATTGPVTTGDAEESSDAGSDGATTGQAQGDEGCGCRSTGTGGAWLFGVVLALGRRRRRA</sequence>
<organism evidence="5 6">
    <name type="scientific">Nannocystis punicea</name>
    <dbReference type="NCBI Taxonomy" id="2995304"/>
    <lineage>
        <taxon>Bacteria</taxon>
        <taxon>Pseudomonadati</taxon>
        <taxon>Myxococcota</taxon>
        <taxon>Polyangia</taxon>
        <taxon>Nannocystales</taxon>
        <taxon>Nannocystaceae</taxon>
        <taxon>Nannocystis</taxon>
    </lineage>
</organism>
<dbReference type="PANTHER" id="PTHR24253:SF176">
    <property type="entry name" value="CORIN, ISOFORM B"/>
    <property type="match status" value="1"/>
</dbReference>
<dbReference type="PRINTS" id="PR00722">
    <property type="entry name" value="CHYMOTRYPSIN"/>
</dbReference>
<feature type="signal peptide" evidence="3">
    <location>
        <begin position="1"/>
        <end position="20"/>
    </location>
</feature>
<dbReference type="PROSITE" id="PS00134">
    <property type="entry name" value="TRYPSIN_HIS"/>
    <property type="match status" value="1"/>
</dbReference>
<keyword evidence="3" id="KW-0732">Signal</keyword>
<keyword evidence="6" id="KW-1185">Reference proteome</keyword>
<feature type="chain" id="PRO_5045504860" evidence="3">
    <location>
        <begin position="21"/>
        <end position="464"/>
    </location>
</feature>
<feature type="compositionally biased region" description="Acidic residues" evidence="2">
    <location>
        <begin position="315"/>
        <end position="333"/>
    </location>
</feature>
<evidence type="ECO:0000259" key="4">
    <source>
        <dbReference type="PROSITE" id="PS50240"/>
    </source>
</evidence>
<evidence type="ECO:0000256" key="2">
    <source>
        <dbReference type="SAM" id="MobiDB-lite"/>
    </source>
</evidence>
<dbReference type="InterPro" id="IPR024038">
    <property type="entry name" value="MYXO-CTERM"/>
</dbReference>
<reference evidence="5" key="1">
    <citation type="submission" date="2022-11" db="EMBL/GenBank/DDBJ databases">
        <title>Minimal conservation of predation-associated metabolite biosynthetic gene clusters underscores biosynthetic potential of Myxococcota including descriptions for ten novel species: Archangium lansinium sp. nov., Myxococcus landrumus sp. nov., Nannocystis bai.</title>
        <authorList>
            <person name="Ahearne A."/>
            <person name="Stevens C."/>
            <person name="Dowd S."/>
        </authorList>
    </citation>
    <scope>NUCLEOTIDE SEQUENCE</scope>
    <source>
        <strain evidence="5">Fl3</strain>
    </source>
</reference>
<feature type="domain" description="Peptidase S1" evidence="4">
    <location>
        <begin position="28"/>
        <end position="262"/>
    </location>
</feature>
<dbReference type="EMBL" id="CP114040">
    <property type="protein sequence ID" value="WAS91370.1"/>
    <property type="molecule type" value="Genomic_DNA"/>
</dbReference>
<evidence type="ECO:0000313" key="6">
    <source>
        <dbReference type="Proteomes" id="UP001164459"/>
    </source>
</evidence>
<dbReference type="NCBIfam" id="TIGR03901">
    <property type="entry name" value="MYXO-CTERM"/>
    <property type="match status" value="1"/>
</dbReference>